<gene>
    <name evidence="4" type="ORF">N0B31_15555</name>
</gene>
<dbReference type="Proteomes" id="UP001057580">
    <property type="component" value="Chromosome"/>
</dbReference>
<dbReference type="InterPro" id="IPR007527">
    <property type="entry name" value="Znf_SWIM"/>
</dbReference>
<dbReference type="GeneID" id="74943867"/>
<evidence type="ECO:0000313" key="5">
    <source>
        <dbReference type="Proteomes" id="UP001057580"/>
    </source>
</evidence>
<accession>A0A9E7R0S5</accession>
<proteinExistence type="predicted"/>
<keyword evidence="1" id="KW-0863">Zinc-finger</keyword>
<keyword evidence="1" id="KW-0479">Metal-binding</keyword>
<reference evidence="4" key="1">
    <citation type="submission" date="2022-09" db="EMBL/GenBank/DDBJ databases">
        <title>Diverse halophilic archaea isolated from saline environments.</title>
        <authorList>
            <person name="Cui H.-L."/>
        </authorList>
    </citation>
    <scope>NUCLEOTIDE SEQUENCE</scope>
    <source>
        <strain evidence="4">ZS-35-S2</strain>
    </source>
</reference>
<evidence type="ECO:0000313" key="4">
    <source>
        <dbReference type="EMBL" id="UWM53549.1"/>
    </source>
</evidence>
<evidence type="ECO:0000256" key="1">
    <source>
        <dbReference type="PROSITE-ProRule" id="PRU00325"/>
    </source>
</evidence>
<sequence>MTHLENTAASPDPTTSTGSDGGPTASDARHGRPHDATAKRALAPDLRGADERTIRAWTEPMAVTPLGGGEYAVESASGTGHVVDLPAGRCSCPDHRIRGERCKHLRRVAIEVNRHELPPPGRLAGTCRVCGETRYLPEVGPALCDACRPEPGALVTDRETGDLLAVVRVTGDRADETTIEAAGTTVADYHNNAGYPRDDPVVEAVYPFSKGVGHPLSDLRRYQFPLSRLEARGERLVDAR</sequence>
<feature type="compositionally biased region" description="Basic and acidic residues" evidence="2">
    <location>
        <begin position="27"/>
        <end position="38"/>
    </location>
</feature>
<keyword evidence="5" id="KW-1185">Reference proteome</keyword>
<evidence type="ECO:0000256" key="2">
    <source>
        <dbReference type="SAM" id="MobiDB-lite"/>
    </source>
</evidence>
<feature type="domain" description="SWIM-type" evidence="3">
    <location>
        <begin position="71"/>
        <end position="113"/>
    </location>
</feature>
<dbReference type="KEGG" id="ssai:N0B31_15555"/>
<name>A0A9E7R0S5_9EURY</name>
<dbReference type="RefSeq" id="WP_260592543.1">
    <property type="nucleotide sequence ID" value="NZ_CP104003.1"/>
</dbReference>
<protein>
    <submittedName>
        <fullName evidence="4">SWIM zinc finger family protein</fullName>
    </submittedName>
</protein>
<feature type="compositionally biased region" description="Low complexity" evidence="2">
    <location>
        <begin position="7"/>
        <end position="26"/>
    </location>
</feature>
<evidence type="ECO:0000259" key="3">
    <source>
        <dbReference type="PROSITE" id="PS50966"/>
    </source>
</evidence>
<feature type="region of interest" description="Disordered" evidence="2">
    <location>
        <begin position="1"/>
        <end position="47"/>
    </location>
</feature>
<dbReference type="AlphaFoldDB" id="A0A9E7R0S5"/>
<organism evidence="4 5">
    <name type="scientific">Salinirubellus salinus</name>
    <dbReference type="NCBI Taxonomy" id="1364945"/>
    <lineage>
        <taxon>Archaea</taxon>
        <taxon>Methanobacteriati</taxon>
        <taxon>Methanobacteriota</taxon>
        <taxon>Stenosarchaea group</taxon>
        <taxon>Halobacteria</taxon>
        <taxon>Halobacteriales</taxon>
        <taxon>Natronomonadaceae</taxon>
        <taxon>Salinirubellus</taxon>
    </lineage>
</organism>
<keyword evidence="1" id="KW-0862">Zinc</keyword>
<dbReference type="GO" id="GO:0008270">
    <property type="term" value="F:zinc ion binding"/>
    <property type="evidence" value="ECO:0007669"/>
    <property type="project" value="UniProtKB-KW"/>
</dbReference>
<dbReference type="PROSITE" id="PS50966">
    <property type="entry name" value="ZF_SWIM"/>
    <property type="match status" value="1"/>
</dbReference>
<dbReference type="EMBL" id="CP104003">
    <property type="protein sequence ID" value="UWM53549.1"/>
    <property type="molecule type" value="Genomic_DNA"/>
</dbReference>